<dbReference type="EMBL" id="JBHSQV010000036">
    <property type="protein sequence ID" value="MFC5986160.1"/>
    <property type="molecule type" value="Genomic_DNA"/>
</dbReference>
<dbReference type="Proteomes" id="UP001596250">
    <property type="component" value="Unassembled WGS sequence"/>
</dbReference>
<name>A0ABW1IM84_9BACL</name>
<feature type="chain" id="PRO_5046007138" evidence="3">
    <location>
        <begin position="30"/>
        <end position="265"/>
    </location>
</feature>
<organism evidence="5 6">
    <name type="scientific">Marinicrinis lubricantis</name>
    <dbReference type="NCBI Taxonomy" id="2086470"/>
    <lineage>
        <taxon>Bacteria</taxon>
        <taxon>Bacillati</taxon>
        <taxon>Bacillota</taxon>
        <taxon>Bacilli</taxon>
        <taxon>Bacillales</taxon>
        <taxon>Paenibacillaceae</taxon>
    </lineage>
</organism>
<evidence type="ECO:0000256" key="3">
    <source>
        <dbReference type="SAM" id="SignalP"/>
    </source>
</evidence>
<comment type="caution">
    <text evidence="5">The sequence shown here is derived from an EMBL/GenBank/DDBJ whole genome shotgun (WGS) entry which is preliminary data.</text>
</comment>
<dbReference type="InterPro" id="IPR011330">
    <property type="entry name" value="Glyco_hydro/deAcase_b/a-brl"/>
</dbReference>
<dbReference type="GO" id="GO:0016787">
    <property type="term" value="F:hydrolase activity"/>
    <property type="evidence" value="ECO:0007669"/>
    <property type="project" value="UniProtKB-KW"/>
</dbReference>
<evidence type="ECO:0000313" key="5">
    <source>
        <dbReference type="EMBL" id="MFC5986160.1"/>
    </source>
</evidence>
<keyword evidence="1" id="KW-0479">Metal-binding</keyword>
<gene>
    <name evidence="5" type="ORF">ACFPXP_06905</name>
</gene>
<dbReference type="InterPro" id="IPR050248">
    <property type="entry name" value="Polysacc_deacetylase_ArnD"/>
</dbReference>
<dbReference type="SUPFAM" id="SSF88713">
    <property type="entry name" value="Glycoside hydrolase/deacetylase"/>
    <property type="match status" value="1"/>
</dbReference>
<evidence type="ECO:0000256" key="2">
    <source>
        <dbReference type="ARBA" id="ARBA00022801"/>
    </source>
</evidence>
<dbReference type="PROSITE" id="PS51677">
    <property type="entry name" value="NODB"/>
    <property type="match status" value="1"/>
</dbReference>
<reference evidence="6" key="1">
    <citation type="journal article" date="2019" name="Int. J. Syst. Evol. Microbiol.">
        <title>The Global Catalogue of Microorganisms (GCM) 10K type strain sequencing project: providing services to taxonomists for standard genome sequencing and annotation.</title>
        <authorList>
            <consortium name="The Broad Institute Genomics Platform"/>
            <consortium name="The Broad Institute Genome Sequencing Center for Infectious Disease"/>
            <person name="Wu L."/>
            <person name="Ma J."/>
        </authorList>
    </citation>
    <scope>NUCLEOTIDE SEQUENCE [LARGE SCALE GENOMIC DNA]</scope>
    <source>
        <strain evidence="6">CCM 8749</strain>
    </source>
</reference>
<evidence type="ECO:0000259" key="4">
    <source>
        <dbReference type="PROSITE" id="PS51677"/>
    </source>
</evidence>
<protein>
    <submittedName>
        <fullName evidence="5">Polysaccharide deacetylase family protein</fullName>
        <ecNumber evidence="5">3.-.-.-</ecNumber>
    </submittedName>
</protein>
<dbReference type="RefSeq" id="WP_379893493.1">
    <property type="nucleotide sequence ID" value="NZ_CBCSCT010000001.1"/>
</dbReference>
<feature type="signal peptide" evidence="3">
    <location>
        <begin position="1"/>
        <end position="29"/>
    </location>
</feature>
<keyword evidence="3" id="KW-0732">Signal</keyword>
<keyword evidence="2 5" id="KW-0378">Hydrolase</keyword>
<evidence type="ECO:0000256" key="1">
    <source>
        <dbReference type="ARBA" id="ARBA00022723"/>
    </source>
</evidence>
<sequence length="265" mass="29981">MLKRMLLLGVMLCTAAISVPFPALSVAQAAIPEMQPEDDIQASFNDENESAVLSKLKLKYPDVFIFHGNPNRKEIALTFDDAPDIRFTPQILDILKKYNVRATFFIVGTKAQKQRGLVKRIAEEQHEIGNHTYDHPFLPDLTMAEFERQIQKTHSILWNITQVHAKYIRPPYGSIKESQLLWAANHHFKIINWNVDTLDWKGISGNSVYTNVFHQIRPGSIILQHAGGGVTSDLTGTIEALPVIINTLLAKDFKFVTISELLSHR</sequence>
<dbReference type="CDD" id="cd10917">
    <property type="entry name" value="CE4_NodB_like_6s_7s"/>
    <property type="match status" value="1"/>
</dbReference>
<feature type="domain" description="NodB homology" evidence="4">
    <location>
        <begin position="73"/>
        <end position="256"/>
    </location>
</feature>
<dbReference type="Pfam" id="PF01522">
    <property type="entry name" value="Polysacc_deac_1"/>
    <property type="match status" value="1"/>
</dbReference>
<dbReference type="InterPro" id="IPR002509">
    <property type="entry name" value="NODB_dom"/>
</dbReference>
<keyword evidence="6" id="KW-1185">Reference proteome</keyword>
<evidence type="ECO:0000313" key="6">
    <source>
        <dbReference type="Proteomes" id="UP001596250"/>
    </source>
</evidence>
<proteinExistence type="predicted"/>
<dbReference type="Gene3D" id="3.20.20.370">
    <property type="entry name" value="Glycoside hydrolase/deacetylase"/>
    <property type="match status" value="1"/>
</dbReference>
<dbReference type="PANTHER" id="PTHR10587:SF133">
    <property type="entry name" value="CHITIN DEACETYLASE 1-RELATED"/>
    <property type="match status" value="1"/>
</dbReference>
<dbReference type="EC" id="3.-.-.-" evidence="5"/>
<dbReference type="PANTHER" id="PTHR10587">
    <property type="entry name" value="GLYCOSYL TRANSFERASE-RELATED"/>
    <property type="match status" value="1"/>
</dbReference>
<accession>A0ABW1IM84</accession>